<name>A0A7L9K497_9POXV</name>
<keyword evidence="4 12" id="KW-0240">DNA-directed RNA polymerase</keyword>
<dbReference type="EC" id="2.7.7.6" evidence="2 12"/>
<accession>A0A7L9K497</accession>
<dbReference type="GO" id="GO:0003677">
    <property type="term" value="F:DNA binding"/>
    <property type="evidence" value="ECO:0007669"/>
    <property type="project" value="UniProtKB-UniRule"/>
</dbReference>
<reference evidence="15" key="1">
    <citation type="journal article" date="2020" name="Viruses">
        <title>Experimental Infection and Genetic Characterization of Two Different Capripox Virus Isolates in Small Ruminants.</title>
        <authorList>
            <person name="Wolff J."/>
            <person name="King J."/>
            <person name="Moritz T."/>
            <person name="Pohlmann A."/>
            <person name="Hoffmann D."/>
            <person name="Beer M."/>
            <person name="Hoffmann B."/>
        </authorList>
    </citation>
    <scope>NUCLEOTIDE SEQUENCE [LARGE SCALE GENOMIC DNA]</scope>
    <source>
        <strain evidence="15">V103</strain>
    </source>
</reference>
<dbReference type="Pfam" id="PF01096">
    <property type="entry name" value="Zn_ribbon_TFIIS"/>
    <property type="match status" value="1"/>
</dbReference>
<evidence type="ECO:0000256" key="1">
    <source>
        <dbReference type="ARBA" id="ARBA00006144"/>
    </source>
</evidence>
<evidence type="ECO:0000256" key="9">
    <source>
        <dbReference type="ARBA" id="ARBA00022833"/>
    </source>
</evidence>
<protein>
    <recommendedName>
        <fullName evidence="3 12">DNA-directed RNA polymerase 30 kDa polypeptide</fullName>
        <ecNumber evidence="2 12">2.7.7.6</ecNumber>
    </recommendedName>
</protein>
<evidence type="ECO:0000256" key="11">
    <source>
        <dbReference type="ARBA" id="ARBA00048552"/>
    </source>
</evidence>
<dbReference type="InterPro" id="IPR001222">
    <property type="entry name" value="Znf_TFIIS"/>
</dbReference>
<keyword evidence="9" id="KW-0862">Zinc</keyword>
<dbReference type="InterPro" id="IPR009162">
    <property type="entry name" value="RNA_pol_30_chordopoxvir-type"/>
</dbReference>
<feature type="domain" description="TFIIS-type" evidence="14">
    <location>
        <begin position="161"/>
        <end position="201"/>
    </location>
</feature>
<evidence type="ECO:0000256" key="10">
    <source>
        <dbReference type="ARBA" id="ARBA00023163"/>
    </source>
</evidence>
<dbReference type="SUPFAM" id="SSF57783">
    <property type="entry name" value="Zinc beta-ribbon"/>
    <property type="match status" value="1"/>
</dbReference>
<comment type="catalytic activity">
    <reaction evidence="11 12">
        <text>RNA(n) + a ribonucleoside 5'-triphosphate = RNA(n+1) + diphosphate</text>
        <dbReference type="Rhea" id="RHEA:21248"/>
        <dbReference type="Rhea" id="RHEA-COMP:14527"/>
        <dbReference type="Rhea" id="RHEA-COMP:17342"/>
        <dbReference type="ChEBI" id="CHEBI:33019"/>
        <dbReference type="ChEBI" id="CHEBI:61557"/>
        <dbReference type="ChEBI" id="CHEBI:140395"/>
        <dbReference type="EC" id="2.7.7.6"/>
    </reaction>
</comment>
<evidence type="ECO:0000259" key="14">
    <source>
        <dbReference type="PROSITE" id="PS51133"/>
    </source>
</evidence>
<evidence type="ECO:0000256" key="8">
    <source>
        <dbReference type="ARBA" id="ARBA00022771"/>
    </source>
</evidence>
<evidence type="ECO:0000256" key="6">
    <source>
        <dbReference type="ARBA" id="ARBA00022695"/>
    </source>
</evidence>
<keyword evidence="7" id="KW-0479">Metal-binding</keyword>
<dbReference type="Proteomes" id="UP000593871">
    <property type="component" value="Segment"/>
</dbReference>
<keyword evidence="6 12" id="KW-0548">Nucleotidyltransferase</keyword>
<organism evidence="15">
    <name type="scientific">Goatpox virus</name>
    <dbReference type="NCBI Taxonomy" id="186805"/>
    <lineage>
        <taxon>Viruses</taxon>
        <taxon>Varidnaviria</taxon>
        <taxon>Bamfordvirae</taxon>
        <taxon>Nucleocytoviricota</taxon>
        <taxon>Pokkesviricetes</taxon>
        <taxon>Chitovirales</taxon>
        <taxon>Poxviridae</taxon>
        <taxon>Chordopoxvirinae</taxon>
        <taxon>Capripoxvirus</taxon>
        <taxon>Capripoxvirus goatpox</taxon>
    </lineage>
</organism>
<dbReference type="SMART" id="SM00440">
    <property type="entry name" value="ZnF_C2C2"/>
    <property type="match status" value="1"/>
</dbReference>
<proteinExistence type="inferred from homology"/>
<dbReference type="GO" id="GO:0008270">
    <property type="term" value="F:zinc ion binding"/>
    <property type="evidence" value="ECO:0007669"/>
    <property type="project" value="UniProtKB-UniRule"/>
</dbReference>
<keyword evidence="5 12" id="KW-0808">Transferase</keyword>
<dbReference type="GO" id="GO:0006351">
    <property type="term" value="P:DNA-templated transcription"/>
    <property type="evidence" value="ECO:0007669"/>
    <property type="project" value="InterPro"/>
</dbReference>
<evidence type="ECO:0000256" key="7">
    <source>
        <dbReference type="ARBA" id="ARBA00022723"/>
    </source>
</evidence>
<evidence type="ECO:0000313" key="15">
    <source>
        <dbReference type="EMBL" id="QOK36472.1"/>
    </source>
</evidence>
<dbReference type="InterPro" id="IPR024394">
    <property type="entry name" value="RNA_pol_30_chordopoxvir-type_N"/>
</dbReference>
<evidence type="ECO:0000256" key="2">
    <source>
        <dbReference type="ARBA" id="ARBA00012418"/>
    </source>
</evidence>
<dbReference type="PROSITE" id="PS51133">
    <property type="entry name" value="ZF_TFIIS_2"/>
    <property type="match status" value="1"/>
</dbReference>
<dbReference type="GO" id="GO:0003899">
    <property type="term" value="F:DNA-directed RNA polymerase activity"/>
    <property type="evidence" value="ECO:0007669"/>
    <property type="project" value="UniProtKB-EC"/>
</dbReference>
<evidence type="ECO:0000256" key="3">
    <source>
        <dbReference type="ARBA" id="ARBA00014911"/>
    </source>
</evidence>
<dbReference type="Pfam" id="PF12410">
    <property type="entry name" value="rpo30_N"/>
    <property type="match status" value="1"/>
</dbReference>
<evidence type="ECO:0000256" key="12">
    <source>
        <dbReference type="PIRNR" id="PIRNR000745"/>
    </source>
</evidence>
<evidence type="ECO:0000256" key="13">
    <source>
        <dbReference type="PROSITE-ProRule" id="PRU00472"/>
    </source>
</evidence>
<comment type="similarity">
    <text evidence="1 12">Belongs to the poxviridae DNA-directed RNA polymerase 30 kDa subunit family.</text>
</comment>
<dbReference type="EMBL" id="MW020570">
    <property type="protein sequence ID" value="QOK36472.1"/>
    <property type="molecule type" value="Genomic_DNA"/>
</dbReference>
<dbReference type="PIRSF" id="PIRSF000745">
    <property type="entry name" value="VAC_RPO30"/>
    <property type="match status" value="1"/>
</dbReference>
<keyword evidence="10 12" id="KW-0804">Transcription</keyword>
<evidence type="ECO:0000256" key="4">
    <source>
        <dbReference type="ARBA" id="ARBA00022478"/>
    </source>
</evidence>
<evidence type="ECO:0000256" key="5">
    <source>
        <dbReference type="ARBA" id="ARBA00022679"/>
    </source>
</evidence>
<keyword evidence="8 13" id="KW-0863">Zinc-finger</keyword>
<dbReference type="Gene3D" id="2.20.25.10">
    <property type="match status" value="1"/>
</dbReference>
<dbReference type="GO" id="GO:0000428">
    <property type="term" value="C:DNA-directed RNA polymerase complex"/>
    <property type="evidence" value="ECO:0007669"/>
    <property type="project" value="UniProtKB-UniRule"/>
</dbReference>
<dbReference type="PROSITE" id="PS00466">
    <property type="entry name" value="ZF_TFIIS_1"/>
    <property type="match status" value="1"/>
</dbReference>
<sequence>MKINNFSINMDDDNINSYSDNTTPTYQDIEDIIYKYVKEKSKVKEILKWATDKASKFYIRNIINTKSNIEETKFEPRNNIGIEYSKDSKNKLSYRNKPLIETNKDYSDICNLIRTTNGTEKEILRYILFGIKCVQKNVEFNIDDIRDINYEEYFNVLDKKYNLPCPECKSKNTIPVMIQTRAADEPPLVMHSCRDCKKNFKPPKFRAVEK</sequence>